<evidence type="ECO:0000313" key="2">
    <source>
        <dbReference type="Proteomes" id="UP001050808"/>
    </source>
</evidence>
<proteinExistence type="predicted"/>
<gene>
    <name evidence="1" type="ORF">Sviol_49450</name>
</gene>
<sequence>MEEAAGRQPHLVALAPRRHDRARGVLAEGLRHHDADDLRASHATVDTVVNRQPVYRVASHTAPTVAFIHKLPD</sequence>
<protein>
    <submittedName>
        <fullName evidence="1">Uncharacterized protein</fullName>
    </submittedName>
</protein>
<name>A0ABQ3QTC8_9ACTN</name>
<keyword evidence="2" id="KW-1185">Reference proteome</keyword>
<organism evidence="1 2">
    <name type="scientific">Streptomyces violascens</name>
    <dbReference type="NCBI Taxonomy" id="67381"/>
    <lineage>
        <taxon>Bacteria</taxon>
        <taxon>Bacillati</taxon>
        <taxon>Actinomycetota</taxon>
        <taxon>Actinomycetes</taxon>
        <taxon>Kitasatosporales</taxon>
        <taxon>Streptomycetaceae</taxon>
        <taxon>Streptomyces</taxon>
    </lineage>
</organism>
<dbReference type="Proteomes" id="UP001050808">
    <property type="component" value="Unassembled WGS sequence"/>
</dbReference>
<evidence type="ECO:0000313" key="1">
    <source>
        <dbReference type="EMBL" id="GHI40537.1"/>
    </source>
</evidence>
<dbReference type="EMBL" id="BNDY01000017">
    <property type="protein sequence ID" value="GHI40537.1"/>
    <property type="molecule type" value="Genomic_DNA"/>
</dbReference>
<reference evidence="1" key="1">
    <citation type="submission" date="2024-05" db="EMBL/GenBank/DDBJ databases">
        <title>Whole genome shotgun sequence of Streptomyces violascens NBRC 12920.</title>
        <authorList>
            <person name="Komaki H."/>
            <person name="Tamura T."/>
        </authorList>
    </citation>
    <scope>NUCLEOTIDE SEQUENCE</scope>
    <source>
        <strain evidence="1">NBRC 12920</strain>
    </source>
</reference>
<comment type="caution">
    <text evidence="1">The sequence shown here is derived from an EMBL/GenBank/DDBJ whole genome shotgun (WGS) entry which is preliminary data.</text>
</comment>
<accession>A0ABQ3QTC8</accession>